<keyword evidence="2" id="KW-1185">Reference proteome</keyword>
<proteinExistence type="predicted"/>
<evidence type="ECO:0000313" key="2">
    <source>
        <dbReference type="Proteomes" id="UP000501690"/>
    </source>
</evidence>
<dbReference type="EMBL" id="CP039349">
    <property type="protein sequence ID" value="QCD95223.1"/>
    <property type="molecule type" value="Genomic_DNA"/>
</dbReference>
<reference evidence="1 2" key="1">
    <citation type="submission" date="2019-04" db="EMBL/GenBank/DDBJ databases">
        <title>An improved genome assembly and genetic linkage map for asparagus bean, Vigna unguiculata ssp. sesquipedialis.</title>
        <authorList>
            <person name="Xia Q."/>
            <person name="Zhang R."/>
            <person name="Dong Y."/>
        </authorList>
    </citation>
    <scope>NUCLEOTIDE SEQUENCE [LARGE SCALE GENOMIC DNA]</scope>
    <source>
        <tissue evidence="1">Leaf</tissue>
    </source>
</reference>
<protein>
    <submittedName>
        <fullName evidence="1">Uncharacterized protein</fullName>
    </submittedName>
</protein>
<dbReference type="Proteomes" id="UP000501690">
    <property type="component" value="Linkage Group LG5"/>
</dbReference>
<accession>A0A4D6M3B9</accession>
<evidence type="ECO:0000313" key="1">
    <source>
        <dbReference type="EMBL" id="QCD95223.1"/>
    </source>
</evidence>
<organism evidence="1 2">
    <name type="scientific">Vigna unguiculata</name>
    <name type="common">Cowpea</name>
    <dbReference type="NCBI Taxonomy" id="3917"/>
    <lineage>
        <taxon>Eukaryota</taxon>
        <taxon>Viridiplantae</taxon>
        <taxon>Streptophyta</taxon>
        <taxon>Embryophyta</taxon>
        <taxon>Tracheophyta</taxon>
        <taxon>Spermatophyta</taxon>
        <taxon>Magnoliopsida</taxon>
        <taxon>eudicotyledons</taxon>
        <taxon>Gunneridae</taxon>
        <taxon>Pentapetalae</taxon>
        <taxon>rosids</taxon>
        <taxon>fabids</taxon>
        <taxon>Fabales</taxon>
        <taxon>Fabaceae</taxon>
        <taxon>Papilionoideae</taxon>
        <taxon>50 kb inversion clade</taxon>
        <taxon>NPAAA clade</taxon>
        <taxon>indigoferoid/millettioid clade</taxon>
        <taxon>Phaseoleae</taxon>
        <taxon>Vigna</taxon>
    </lineage>
</organism>
<sequence>MGMIRQPNSNVGKTPPSLLLHFNGGTPIDGVRNVVANALKVQWWLRRATALDLGGTMLGKGIHINEGAAMVEICYFGDFGLLPHWIWMELC</sequence>
<gene>
    <name evidence="1" type="ORF">DEO72_LG5g3316</name>
</gene>
<name>A0A4D6M3B9_VIGUN</name>
<dbReference type="AlphaFoldDB" id="A0A4D6M3B9"/>